<dbReference type="SUPFAM" id="SSF52096">
    <property type="entry name" value="ClpP/crotonase"/>
    <property type="match status" value="1"/>
</dbReference>
<dbReference type="EMBL" id="CABPRZ010000003">
    <property type="protein sequence ID" value="VVD75663.1"/>
    <property type="molecule type" value="Genomic_DNA"/>
</dbReference>
<name>A0A5E4SKX8_9BURK</name>
<dbReference type="Proteomes" id="UP000414233">
    <property type="component" value="Unassembled WGS sequence"/>
</dbReference>
<keyword evidence="3" id="KW-1185">Reference proteome</keyword>
<sequence length="49" mass="5522">MQEQPVIVETVGRVGVITLNRPAQMNALNDAREGMTAFLDKRKPVFSHR</sequence>
<reference evidence="2 3" key="1">
    <citation type="submission" date="2019-08" db="EMBL/GenBank/DDBJ databases">
        <authorList>
            <person name="Peeters C."/>
        </authorList>
    </citation>
    <scope>NUCLEOTIDE SEQUENCE [LARGE SCALE GENOMIC DNA]</scope>
    <source>
        <strain evidence="2 3">LMG 30175</strain>
    </source>
</reference>
<evidence type="ECO:0000313" key="2">
    <source>
        <dbReference type="EMBL" id="VVD75663.1"/>
    </source>
</evidence>
<dbReference type="AlphaFoldDB" id="A0A5E4SKX8"/>
<protein>
    <submittedName>
        <fullName evidence="2">Enoyl-CoA hydratase</fullName>
        <ecNumber evidence="2">4.2.1.17</ecNumber>
    </submittedName>
</protein>
<dbReference type="InterPro" id="IPR029045">
    <property type="entry name" value="ClpP/crotonase-like_dom_sf"/>
</dbReference>
<dbReference type="RefSeq" id="WP_224788592.1">
    <property type="nucleotide sequence ID" value="NZ_CABPRZ010000003.1"/>
</dbReference>
<dbReference type="InterPro" id="IPR014748">
    <property type="entry name" value="Enoyl-CoA_hydra_C"/>
</dbReference>
<accession>A0A5E4SKX8</accession>
<keyword evidence="2" id="KW-0456">Lyase</keyword>
<organism evidence="2 3">
    <name type="scientific">Pandoraea terrae</name>
    <dbReference type="NCBI Taxonomy" id="1537710"/>
    <lineage>
        <taxon>Bacteria</taxon>
        <taxon>Pseudomonadati</taxon>
        <taxon>Pseudomonadota</taxon>
        <taxon>Betaproteobacteria</taxon>
        <taxon>Burkholderiales</taxon>
        <taxon>Burkholderiaceae</taxon>
        <taxon>Pandoraea</taxon>
    </lineage>
</organism>
<evidence type="ECO:0000256" key="1">
    <source>
        <dbReference type="ARBA" id="ARBA00005254"/>
    </source>
</evidence>
<dbReference type="EC" id="4.2.1.17" evidence="2"/>
<comment type="similarity">
    <text evidence="1">Belongs to the enoyl-CoA hydratase/isomerase family.</text>
</comment>
<dbReference type="GO" id="GO:0004300">
    <property type="term" value="F:enoyl-CoA hydratase activity"/>
    <property type="evidence" value="ECO:0007669"/>
    <property type="project" value="UniProtKB-EC"/>
</dbReference>
<evidence type="ECO:0000313" key="3">
    <source>
        <dbReference type="Proteomes" id="UP000414233"/>
    </source>
</evidence>
<proteinExistence type="inferred from homology"/>
<gene>
    <name evidence="2" type="ORF">PTE30175_00792</name>
</gene>
<dbReference type="Gene3D" id="1.10.12.10">
    <property type="entry name" value="Lyase 2-enoyl-coa Hydratase, Chain A, domain 2"/>
    <property type="match status" value="1"/>
</dbReference>